<reference evidence="3 4" key="1">
    <citation type="journal article" date="2004" name="Nature">
        <title>Genome sequence of the ultrasmall unicellular red alga Cyanidioschyzon merolae 10D.</title>
        <authorList>
            <person name="Matsuzaki M."/>
            <person name="Misumi O."/>
            <person name="Shin-i T."/>
            <person name="Maruyama S."/>
            <person name="Takahara M."/>
            <person name="Miyagishima S."/>
            <person name="Mori T."/>
            <person name="Nishida K."/>
            <person name="Yagisawa F."/>
            <person name="Nishida K."/>
            <person name="Yoshida Y."/>
            <person name="Nishimura Y."/>
            <person name="Nakao S."/>
            <person name="Kobayashi T."/>
            <person name="Momoyama Y."/>
            <person name="Higashiyama T."/>
            <person name="Minoda A."/>
            <person name="Sano M."/>
            <person name="Nomoto H."/>
            <person name="Oishi K."/>
            <person name="Hayashi H."/>
            <person name="Ohta F."/>
            <person name="Nishizaka S."/>
            <person name="Haga S."/>
            <person name="Miura S."/>
            <person name="Morishita T."/>
            <person name="Kabeya Y."/>
            <person name="Terasawa K."/>
            <person name="Suzuki Y."/>
            <person name="Ishii Y."/>
            <person name="Asakawa S."/>
            <person name="Takano H."/>
            <person name="Ohta N."/>
            <person name="Kuroiwa H."/>
            <person name="Tanaka K."/>
            <person name="Shimizu N."/>
            <person name="Sugano S."/>
            <person name="Sato N."/>
            <person name="Nozaki H."/>
            <person name="Ogasawara N."/>
            <person name="Kohara Y."/>
            <person name="Kuroiwa T."/>
        </authorList>
    </citation>
    <scope>NUCLEOTIDE SEQUENCE [LARGE SCALE GENOMIC DNA]</scope>
    <source>
        <strain evidence="3 4">10D</strain>
    </source>
</reference>
<accession>M1V4R2</accession>
<reference evidence="3 4" key="2">
    <citation type="journal article" date="2007" name="BMC Biol.">
        <title>A 100%-complete sequence reveals unusually simple genomic features in the hot-spring red alga Cyanidioschyzon merolae.</title>
        <authorList>
            <person name="Nozaki H."/>
            <person name="Takano H."/>
            <person name="Misumi O."/>
            <person name="Terasawa K."/>
            <person name="Matsuzaki M."/>
            <person name="Maruyama S."/>
            <person name="Nishida K."/>
            <person name="Yagisawa F."/>
            <person name="Yoshida Y."/>
            <person name="Fujiwara T."/>
            <person name="Takio S."/>
            <person name="Tamura K."/>
            <person name="Chung S.J."/>
            <person name="Nakamura S."/>
            <person name="Kuroiwa H."/>
            <person name="Tanaka K."/>
            <person name="Sato N."/>
            <person name="Kuroiwa T."/>
        </authorList>
    </citation>
    <scope>NUCLEOTIDE SEQUENCE [LARGE SCALE GENOMIC DNA]</scope>
    <source>
        <strain evidence="3 4">10D</strain>
    </source>
</reference>
<dbReference type="Proteomes" id="UP000007014">
    <property type="component" value="Chromosome 7"/>
</dbReference>
<evidence type="ECO:0000313" key="4">
    <source>
        <dbReference type="Proteomes" id="UP000007014"/>
    </source>
</evidence>
<organism evidence="3 4">
    <name type="scientific">Cyanidioschyzon merolae (strain NIES-3377 / 10D)</name>
    <name type="common">Unicellular red alga</name>
    <dbReference type="NCBI Taxonomy" id="280699"/>
    <lineage>
        <taxon>Eukaryota</taxon>
        <taxon>Rhodophyta</taxon>
        <taxon>Bangiophyceae</taxon>
        <taxon>Cyanidiales</taxon>
        <taxon>Cyanidiaceae</taxon>
        <taxon>Cyanidioschyzon</taxon>
    </lineage>
</organism>
<evidence type="ECO:0000256" key="2">
    <source>
        <dbReference type="SAM" id="SignalP"/>
    </source>
</evidence>
<keyword evidence="1 2" id="KW-0732">Signal</keyword>
<dbReference type="InterPro" id="IPR018470">
    <property type="entry name" value="Metal-bd_Tp34-typ"/>
</dbReference>
<dbReference type="EMBL" id="AP006489">
    <property type="protein sequence ID" value="BAM79610.1"/>
    <property type="molecule type" value="Genomic_DNA"/>
</dbReference>
<evidence type="ECO:0000256" key="1">
    <source>
        <dbReference type="ARBA" id="ARBA00022729"/>
    </source>
</evidence>
<sequence>MYAGMRLRVVALLLMLVTYLCVPSAALGVAAEDTIQGSRTVLRAAPGTEFRIGGPVTIQNMTIAANYLVGIEVAPMPPGMPDPAAQNVVHLEADVHATSTNPWGFPNGSWIPYLSIVYTISKEGSSWSARGVLSPMTADDGPHYADSLTLAGPGRYALIYKLIPPQVNGFLRHVDHATGVPDWWTPFEVPFNFTYPVETASAS</sequence>
<dbReference type="AlphaFoldDB" id="M1V4R2"/>
<dbReference type="Pfam" id="PF10634">
    <property type="entry name" value="Iron_transport"/>
    <property type="match status" value="1"/>
</dbReference>
<name>M1V4R2_CYAM1</name>
<proteinExistence type="predicted"/>
<evidence type="ECO:0000313" key="3">
    <source>
        <dbReference type="EMBL" id="BAM79610.1"/>
    </source>
</evidence>
<dbReference type="OMA" id="GACDIKD"/>
<feature type="signal peptide" evidence="2">
    <location>
        <begin position="1"/>
        <end position="26"/>
    </location>
</feature>
<dbReference type="eggNOG" id="ENOG502SDDK">
    <property type="taxonomic scope" value="Eukaryota"/>
</dbReference>
<dbReference type="GeneID" id="16993254"/>
<dbReference type="Gramene" id="CMG092CT">
    <property type="protein sequence ID" value="CMG092CT"/>
    <property type="gene ID" value="CMG092C"/>
</dbReference>
<keyword evidence="4" id="KW-1185">Reference proteome</keyword>
<dbReference type="KEGG" id="cme:CYME_CMG092C"/>
<dbReference type="Gene3D" id="2.60.40.2480">
    <property type="entry name" value="Periplasmic metal-binding protein Tp34-type"/>
    <property type="match status" value="1"/>
</dbReference>
<protein>
    <submittedName>
        <fullName evidence="3">Similar to periplasmic protein p19</fullName>
    </submittedName>
</protein>
<dbReference type="InterPro" id="IPR038482">
    <property type="entry name" value="Tp34-type_sf"/>
</dbReference>
<dbReference type="HOGENOM" id="CLU_100963_0_0_1"/>
<feature type="chain" id="PRO_5004018255" evidence="2">
    <location>
        <begin position="27"/>
        <end position="203"/>
    </location>
</feature>
<gene>
    <name evidence="3" type="ORF">CYME_CMG092C</name>
</gene>
<dbReference type="RefSeq" id="XP_005535896.1">
    <property type="nucleotide sequence ID" value="XM_005535839.1"/>
</dbReference>